<evidence type="ECO:0000313" key="2">
    <source>
        <dbReference type="EMBL" id="KAK7025885.1"/>
    </source>
</evidence>
<dbReference type="InterPro" id="IPR046496">
    <property type="entry name" value="DUF6589"/>
</dbReference>
<feature type="domain" description="DUF6589" evidence="1">
    <location>
        <begin position="26"/>
        <end position="211"/>
    </location>
</feature>
<comment type="caution">
    <text evidence="2">The sequence shown here is derived from an EMBL/GenBank/DDBJ whole genome shotgun (WGS) entry which is preliminary data.</text>
</comment>
<proteinExistence type="predicted"/>
<evidence type="ECO:0000259" key="1">
    <source>
        <dbReference type="Pfam" id="PF20231"/>
    </source>
</evidence>
<dbReference type="Pfam" id="PF20231">
    <property type="entry name" value="DUF6589"/>
    <property type="match status" value="1"/>
</dbReference>
<gene>
    <name evidence="2" type="ORF">R3P38DRAFT_3316432</name>
</gene>
<dbReference type="AlphaFoldDB" id="A0AAW0BKT4"/>
<sequence length="287" mass="32916">MIYCVFITQPVGAHTPPPQIIGLNSSRIRNSTNFYLYAWLRFFDVVLWSLVPQATMVILNVSSIQDLQKTTLSIDGFKFVCREAVNRFLVPSIALLEAEDIKLISGTESGNAVLHMHNLMTMREMRHAAVLRGSVKHGHSERVQRMLKFWTPIFYAGGSYNYANKLMELLHNLTHDWPPETAEVLRAGMFMNTQGKRTTFKDTDFRVEQFNSKGHCHSVNVRPVFDEDQRHHDHLIKSSIFDFSKDKKSEHLVVDLFQTGLHRLAGPQGGHAKHLDRHSLRRCLPIV</sequence>
<organism evidence="2 3">
    <name type="scientific">Favolaschia claudopus</name>
    <dbReference type="NCBI Taxonomy" id="2862362"/>
    <lineage>
        <taxon>Eukaryota</taxon>
        <taxon>Fungi</taxon>
        <taxon>Dikarya</taxon>
        <taxon>Basidiomycota</taxon>
        <taxon>Agaricomycotina</taxon>
        <taxon>Agaricomycetes</taxon>
        <taxon>Agaricomycetidae</taxon>
        <taxon>Agaricales</taxon>
        <taxon>Marasmiineae</taxon>
        <taxon>Mycenaceae</taxon>
        <taxon>Favolaschia</taxon>
    </lineage>
</organism>
<dbReference type="Proteomes" id="UP001362999">
    <property type="component" value="Unassembled WGS sequence"/>
</dbReference>
<protein>
    <recommendedName>
        <fullName evidence="1">DUF6589 domain-containing protein</fullName>
    </recommendedName>
</protein>
<evidence type="ECO:0000313" key="3">
    <source>
        <dbReference type="Proteomes" id="UP001362999"/>
    </source>
</evidence>
<reference evidence="2 3" key="1">
    <citation type="journal article" date="2024" name="J Genomics">
        <title>Draft genome sequencing and assembly of Favolaschia claudopus CIRM-BRFM 2984 isolated from oak limbs.</title>
        <authorList>
            <person name="Navarro D."/>
            <person name="Drula E."/>
            <person name="Chaduli D."/>
            <person name="Cazenave R."/>
            <person name="Ahrendt S."/>
            <person name="Wang J."/>
            <person name="Lipzen A."/>
            <person name="Daum C."/>
            <person name="Barry K."/>
            <person name="Grigoriev I.V."/>
            <person name="Favel A."/>
            <person name="Rosso M.N."/>
            <person name="Martin F."/>
        </authorList>
    </citation>
    <scope>NUCLEOTIDE SEQUENCE [LARGE SCALE GENOMIC DNA]</scope>
    <source>
        <strain evidence="2 3">CIRM-BRFM 2984</strain>
    </source>
</reference>
<accession>A0AAW0BKT4</accession>
<keyword evidence="3" id="KW-1185">Reference proteome</keyword>
<dbReference type="EMBL" id="JAWWNJ010000033">
    <property type="protein sequence ID" value="KAK7025885.1"/>
    <property type="molecule type" value="Genomic_DNA"/>
</dbReference>
<name>A0AAW0BKT4_9AGAR</name>